<dbReference type="SUPFAM" id="SSF46785">
    <property type="entry name" value="Winged helix' DNA-binding domain"/>
    <property type="match status" value="1"/>
</dbReference>
<dbReference type="InterPro" id="IPR000847">
    <property type="entry name" value="LysR_HTH_N"/>
</dbReference>
<dbReference type="InterPro" id="IPR036390">
    <property type="entry name" value="WH_DNA-bd_sf"/>
</dbReference>
<feature type="domain" description="HTH lysR-type" evidence="5">
    <location>
        <begin position="4"/>
        <end position="61"/>
    </location>
</feature>
<keyword evidence="7" id="KW-1185">Reference proteome</keyword>
<reference evidence="6 7" key="1">
    <citation type="submission" date="2023-08" db="EMBL/GenBank/DDBJ databases">
        <title>Pleionea litopenaei sp. nov., isolated from stomach of juvenile Litopenaeus vannamei.</title>
        <authorList>
            <person name="Rho A.M."/>
            <person name="Hwang C.Y."/>
        </authorList>
    </citation>
    <scope>NUCLEOTIDE SEQUENCE [LARGE SCALE GENOMIC DNA]</scope>
    <source>
        <strain evidence="6 7">HL-JVS1</strain>
    </source>
</reference>
<sequence>MRFPSLHLLKLFEAAARHKSFKLAAEELHLTPSAISHQVRSLEDQLGFELFTRYNRKIELTAAGQAYFDVISDVFNRLNKGTLNVINRFSHRRLKVSMIPSMARQLLIPHLSDIRTRLEHVDLIIDTRAEIVDLSQTDVDIGIRFGKGHWDNLVSEKITEFHATPVCSPQFAEQHQLQDIRDLATVPLISFSFMTDAWLKVANAAELSTLSAEQGLTFGSYDLAIQAAEYHQGVALALLELERESLATKRLLQPFPVAFKIPQSLYLVYRHSDQDREEIQVFSQWFQDHFAKANDNFSSGPSLRQ</sequence>
<accession>A0AA51RQF1</accession>
<keyword evidence="3" id="KW-0238">DNA-binding</keyword>
<evidence type="ECO:0000256" key="1">
    <source>
        <dbReference type="ARBA" id="ARBA00009437"/>
    </source>
</evidence>
<dbReference type="Pfam" id="PF00126">
    <property type="entry name" value="HTH_1"/>
    <property type="match status" value="1"/>
</dbReference>
<dbReference type="PROSITE" id="PS50931">
    <property type="entry name" value="HTH_LYSR"/>
    <property type="match status" value="1"/>
</dbReference>
<organism evidence="6 7">
    <name type="scientific">Pleionea litopenaei</name>
    <dbReference type="NCBI Taxonomy" id="3070815"/>
    <lineage>
        <taxon>Bacteria</taxon>
        <taxon>Pseudomonadati</taxon>
        <taxon>Pseudomonadota</taxon>
        <taxon>Gammaproteobacteria</taxon>
        <taxon>Oceanospirillales</taxon>
        <taxon>Pleioneaceae</taxon>
        <taxon>Pleionea</taxon>
    </lineage>
</organism>
<protein>
    <submittedName>
        <fullName evidence="6">LysR substrate-binding domain-containing protein</fullName>
    </submittedName>
</protein>
<dbReference type="PRINTS" id="PR00039">
    <property type="entry name" value="HTHLYSR"/>
</dbReference>
<evidence type="ECO:0000313" key="6">
    <source>
        <dbReference type="EMBL" id="WMS85743.1"/>
    </source>
</evidence>
<dbReference type="InterPro" id="IPR036388">
    <property type="entry name" value="WH-like_DNA-bd_sf"/>
</dbReference>
<dbReference type="Proteomes" id="UP001239782">
    <property type="component" value="Chromosome"/>
</dbReference>
<dbReference type="AlphaFoldDB" id="A0AA51RQF1"/>
<dbReference type="GO" id="GO:0003700">
    <property type="term" value="F:DNA-binding transcription factor activity"/>
    <property type="evidence" value="ECO:0007669"/>
    <property type="project" value="InterPro"/>
</dbReference>
<evidence type="ECO:0000256" key="2">
    <source>
        <dbReference type="ARBA" id="ARBA00023015"/>
    </source>
</evidence>
<dbReference type="Pfam" id="PF03466">
    <property type="entry name" value="LysR_substrate"/>
    <property type="match status" value="1"/>
</dbReference>
<dbReference type="GO" id="GO:0043565">
    <property type="term" value="F:sequence-specific DNA binding"/>
    <property type="evidence" value="ECO:0007669"/>
    <property type="project" value="TreeGrafter"/>
</dbReference>
<comment type="similarity">
    <text evidence="1">Belongs to the LysR transcriptional regulatory family.</text>
</comment>
<dbReference type="Gene3D" id="3.40.190.10">
    <property type="entry name" value="Periplasmic binding protein-like II"/>
    <property type="match status" value="2"/>
</dbReference>
<evidence type="ECO:0000256" key="4">
    <source>
        <dbReference type="ARBA" id="ARBA00023163"/>
    </source>
</evidence>
<dbReference type="FunFam" id="1.10.10.10:FF:000038">
    <property type="entry name" value="Glycine cleavage system transcriptional activator"/>
    <property type="match status" value="1"/>
</dbReference>
<evidence type="ECO:0000313" key="7">
    <source>
        <dbReference type="Proteomes" id="UP001239782"/>
    </source>
</evidence>
<proteinExistence type="inferred from homology"/>
<dbReference type="KEGG" id="plei:Q9312_11005"/>
<name>A0AA51RQF1_9GAMM</name>
<evidence type="ECO:0000256" key="3">
    <source>
        <dbReference type="ARBA" id="ARBA00023125"/>
    </source>
</evidence>
<keyword evidence="4" id="KW-0804">Transcription</keyword>
<dbReference type="InterPro" id="IPR058163">
    <property type="entry name" value="LysR-type_TF_proteobact-type"/>
</dbReference>
<dbReference type="PANTHER" id="PTHR30537">
    <property type="entry name" value="HTH-TYPE TRANSCRIPTIONAL REGULATOR"/>
    <property type="match status" value="1"/>
</dbReference>
<evidence type="ECO:0000259" key="5">
    <source>
        <dbReference type="PROSITE" id="PS50931"/>
    </source>
</evidence>
<dbReference type="EMBL" id="CP133548">
    <property type="protein sequence ID" value="WMS85743.1"/>
    <property type="molecule type" value="Genomic_DNA"/>
</dbReference>
<dbReference type="CDD" id="cd08432">
    <property type="entry name" value="PBP2_GcdR_TrpI_HvrB_AmpR_like"/>
    <property type="match status" value="1"/>
</dbReference>
<dbReference type="PANTHER" id="PTHR30537:SF74">
    <property type="entry name" value="HTH-TYPE TRANSCRIPTIONAL REGULATOR TRPI"/>
    <property type="match status" value="1"/>
</dbReference>
<dbReference type="GO" id="GO:0006351">
    <property type="term" value="P:DNA-templated transcription"/>
    <property type="evidence" value="ECO:0007669"/>
    <property type="project" value="TreeGrafter"/>
</dbReference>
<dbReference type="InterPro" id="IPR005119">
    <property type="entry name" value="LysR_subst-bd"/>
</dbReference>
<keyword evidence="2" id="KW-0805">Transcription regulation</keyword>
<gene>
    <name evidence="6" type="ORF">Q9312_11005</name>
</gene>
<dbReference type="SUPFAM" id="SSF53850">
    <property type="entry name" value="Periplasmic binding protein-like II"/>
    <property type="match status" value="1"/>
</dbReference>
<dbReference type="Gene3D" id="1.10.10.10">
    <property type="entry name" value="Winged helix-like DNA-binding domain superfamily/Winged helix DNA-binding domain"/>
    <property type="match status" value="1"/>
</dbReference>
<dbReference type="RefSeq" id="WP_309200896.1">
    <property type="nucleotide sequence ID" value="NZ_CP133548.1"/>
</dbReference>